<protein>
    <submittedName>
        <fullName evidence="1">Uncharacterized protein</fullName>
    </submittedName>
</protein>
<accession>A0A6M9PXU1</accession>
<proteinExistence type="predicted"/>
<dbReference type="RefSeq" id="WP_173942849.1">
    <property type="nucleotide sequence ID" value="NZ_CBCSCD010000001.1"/>
</dbReference>
<dbReference type="EMBL" id="CP028941">
    <property type="protein sequence ID" value="QKM62686.1"/>
    <property type="molecule type" value="Genomic_DNA"/>
</dbReference>
<name>A0A6M9PXU1_9BURK</name>
<gene>
    <name evidence="1" type="ORF">DCO16_06230</name>
</gene>
<dbReference type="AlphaFoldDB" id="A0A6M9PXU1"/>
<evidence type="ECO:0000313" key="1">
    <source>
        <dbReference type="EMBL" id="QKM62686.1"/>
    </source>
</evidence>
<sequence>MTAQASERLKRGDKELRMCTTPLDTYLRQSNIEFESSNTANWRGYVGTWEIKGADGVERLYLVGLSANKSYEEILSLSDLFPDHPNGVFAHWFTGEVRCPTGNLIDYVHGGYASKYEYDYFFEFKKGVLVNQRAVHNTLDEDKGA</sequence>
<dbReference type="KEGG" id="pani:DCO16_06230"/>
<organism evidence="1 2">
    <name type="scientific">Polynucleobacter antarcticus</name>
    <dbReference type="NCBI Taxonomy" id="1743162"/>
    <lineage>
        <taxon>Bacteria</taxon>
        <taxon>Pseudomonadati</taxon>
        <taxon>Pseudomonadota</taxon>
        <taxon>Betaproteobacteria</taxon>
        <taxon>Burkholderiales</taxon>
        <taxon>Burkholderiaceae</taxon>
        <taxon>Polynucleobacter</taxon>
    </lineage>
</organism>
<dbReference type="Proteomes" id="UP000500806">
    <property type="component" value="Chromosome"/>
</dbReference>
<keyword evidence="2" id="KW-1185">Reference proteome</keyword>
<evidence type="ECO:0000313" key="2">
    <source>
        <dbReference type="Proteomes" id="UP000500806"/>
    </source>
</evidence>
<reference evidence="1 2" key="1">
    <citation type="submission" date="2018-04" db="EMBL/GenBank/DDBJ databases">
        <title>Polynucleobacter sp. LimPoW16 genome.</title>
        <authorList>
            <person name="Hahn M.W."/>
        </authorList>
    </citation>
    <scope>NUCLEOTIDE SEQUENCE [LARGE SCALE GENOMIC DNA]</scope>
    <source>
        <strain evidence="1 2">LimPoW16</strain>
    </source>
</reference>